<gene>
    <name evidence="1" type="ORF">Patl1_12149</name>
</gene>
<dbReference type="Proteomes" id="UP001164250">
    <property type="component" value="Chromosome 12"/>
</dbReference>
<reference evidence="2" key="1">
    <citation type="journal article" date="2023" name="G3 (Bethesda)">
        <title>Genome assembly and association tests identify interacting loci associated with vigor, precocity, and sex in interspecific pistachio rootstocks.</title>
        <authorList>
            <person name="Palmer W."/>
            <person name="Jacygrad E."/>
            <person name="Sagayaradj S."/>
            <person name="Cavanaugh K."/>
            <person name="Han R."/>
            <person name="Bertier L."/>
            <person name="Beede B."/>
            <person name="Kafkas S."/>
            <person name="Golino D."/>
            <person name="Preece J."/>
            <person name="Michelmore R."/>
        </authorList>
    </citation>
    <scope>NUCLEOTIDE SEQUENCE [LARGE SCALE GENOMIC DNA]</scope>
</reference>
<keyword evidence="2" id="KW-1185">Reference proteome</keyword>
<organism evidence="1 2">
    <name type="scientific">Pistacia atlantica</name>
    <dbReference type="NCBI Taxonomy" id="434234"/>
    <lineage>
        <taxon>Eukaryota</taxon>
        <taxon>Viridiplantae</taxon>
        <taxon>Streptophyta</taxon>
        <taxon>Embryophyta</taxon>
        <taxon>Tracheophyta</taxon>
        <taxon>Spermatophyta</taxon>
        <taxon>Magnoliopsida</taxon>
        <taxon>eudicotyledons</taxon>
        <taxon>Gunneridae</taxon>
        <taxon>Pentapetalae</taxon>
        <taxon>rosids</taxon>
        <taxon>malvids</taxon>
        <taxon>Sapindales</taxon>
        <taxon>Anacardiaceae</taxon>
        <taxon>Pistacia</taxon>
    </lineage>
</organism>
<dbReference type="EMBL" id="CM047908">
    <property type="protein sequence ID" value="KAJ0081611.1"/>
    <property type="molecule type" value="Genomic_DNA"/>
</dbReference>
<proteinExistence type="predicted"/>
<protein>
    <submittedName>
        <fullName evidence="1">Uncharacterized protein</fullName>
    </submittedName>
</protein>
<sequence>MDKQWMQCTDRLCNEYRTGVQNFLDFAFSHSNLGAVITKDEVHGHLLMHGIVKGYTRWLCHGEFIAKKKHVPNDLKTNEKDDIIGMIHDAVGRNLMDAIMQDVCVQDTIEPNNPNNVEPDASPLVPNKGALKFLKLLEYAQLQLYPGCDEFSKLSFIVELFQIKCLYGISDKAVDCIMQLLKMALPHGENLPKSFCDARKLIRDLGLHYEKIDAYGNRLRRMRLILKRIARRFLGKSYAIFH</sequence>
<accession>A0ACC1A603</accession>
<name>A0ACC1A603_9ROSI</name>
<comment type="caution">
    <text evidence="1">The sequence shown here is derived from an EMBL/GenBank/DDBJ whole genome shotgun (WGS) entry which is preliminary data.</text>
</comment>
<evidence type="ECO:0000313" key="1">
    <source>
        <dbReference type="EMBL" id="KAJ0081611.1"/>
    </source>
</evidence>
<evidence type="ECO:0000313" key="2">
    <source>
        <dbReference type="Proteomes" id="UP001164250"/>
    </source>
</evidence>